<feature type="transmembrane region" description="Helical" evidence="1">
    <location>
        <begin position="141"/>
        <end position="164"/>
    </location>
</feature>
<organism evidence="2 3">
    <name type="scientific">Candidatus Enterococcus ferrettii</name>
    <dbReference type="NCBI Taxonomy" id="2815324"/>
    <lineage>
        <taxon>Bacteria</taxon>
        <taxon>Bacillati</taxon>
        <taxon>Bacillota</taxon>
        <taxon>Bacilli</taxon>
        <taxon>Lactobacillales</taxon>
        <taxon>Enterococcaceae</taxon>
        <taxon>Enterococcus</taxon>
    </lineage>
</organism>
<evidence type="ECO:0000313" key="3">
    <source>
        <dbReference type="Proteomes" id="UP000664357"/>
    </source>
</evidence>
<comment type="caution">
    <text evidence="2">The sequence shown here is derived from an EMBL/GenBank/DDBJ whole genome shotgun (WGS) entry which is preliminary data.</text>
</comment>
<keyword evidence="1" id="KW-1133">Transmembrane helix</keyword>
<feature type="transmembrane region" description="Helical" evidence="1">
    <location>
        <begin position="12"/>
        <end position="32"/>
    </location>
</feature>
<keyword evidence="1" id="KW-0812">Transmembrane</keyword>
<evidence type="ECO:0000313" key="2">
    <source>
        <dbReference type="EMBL" id="MEO1769732.1"/>
    </source>
</evidence>
<sequence>MTIQKFLRGLGSFLVPFVIMLLIWHSLAIAPFGDNNLLVSDIGTQYLEFMSLFKRFFDEGVSLYSFSNGIGGSIEALSGYYLISPYNLICLFFQDKNLPIALIWIITAKIATMGSTMYYYLARHFGKPSFTTIIFSTSYSLCGFVVAYSLNFMWLDALILLPLVTFGLEKLWRKETGSLYGLSLFATIVTNYYLGYMVCLYAVIYSVYLYWLGHPEKGAWKLKTLWHEWQKFFVVSFLAGIATSFILLPSLVGMLRTAKTNFNPLSFAPTPRFALSAFGELGIGTYEFEDRLQHLPTMYSGILMVLLFITYFFCKQIDKREKRGTFFLMLSLFLSFIVQLINTVWHMFQSPAGFPYRNVFIFSLLMIRFGYAAWLKLDKEQVTQTLVKAAAVFTILLLLAPVSVNFERSMSERWFIKNELIGNTAYLWYSLLLIWLYVCLLIVMKRKNYHWLIGIIACVTFFELGFNYQQSLKAVPFGSQSKFADFYDNQSELIEGLNSSPTLWRINEKTDQKNDGFSIAYNSYNDSFLYNFADISSYTSTLEKDVLDTLVNLGIYSRNVRRFTYVDENPVLNLLLNIRYSIKPQDIDDREAIKQSHNLYVYENNEALGMGLLLEDSQVKLQPNKVIENQESILQALKKQEKHYFQPAKMTLGTTPNTFTLETTESGKLFMYLPKVYWKNVDELLVNGKKHQTAIGIQTNQLFNLGDFEAGEQVTVELKGKKDFNFKQAEIATLDETNFDQLLNDKYQFAFDLKGQRDDQLRGTLNAEEDNQTVYLSIPYDDAWKVYIDNQQVETNKVFGSFLSVNVPKKGSHQIRLVYRPTAPVVGGIVSIVVMIGVIGYYIVYKPLIRRKEAEQSTD</sequence>
<dbReference type="Pfam" id="PF09586">
    <property type="entry name" value="YfhO"/>
    <property type="match status" value="1"/>
</dbReference>
<feature type="transmembrane region" description="Helical" evidence="1">
    <location>
        <begin position="426"/>
        <end position="444"/>
    </location>
</feature>
<dbReference type="RefSeq" id="WP_207703813.1">
    <property type="nucleotide sequence ID" value="NZ_JAFREL020000001.1"/>
</dbReference>
<evidence type="ECO:0000256" key="1">
    <source>
        <dbReference type="SAM" id="Phobius"/>
    </source>
</evidence>
<feature type="transmembrane region" description="Helical" evidence="1">
    <location>
        <begin position="386"/>
        <end position="406"/>
    </location>
</feature>
<protein>
    <recommendedName>
        <fullName evidence="4">Bacterial membrane protein YfhO</fullName>
    </recommendedName>
</protein>
<evidence type="ECO:0008006" key="4">
    <source>
        <dbReference type="Google" id="ProtNLM"/>
    </source>
</evidence>
<dbReference type="InterPro" id="IPR018580">
    <property type="entry name" value="Uncharacterised_YfhO"/>
</dbReference>
<keyword evidence="3" id="KW-1185">Reference proteome</keyword>
<feature type="transmembrane region" description="Helical" evidence="1">
    <location>
        <begin position="825"/>
        <end position="844"/>
    </location>
</feature>
<feature type="transmembrane region" description="Helical" evidence="1">
    <location>
        <begin position="326"/>
        <end position="348"/>
    </location>
</feature>
<feature type="transmembrane region" description="Helical" evidence="1">
    <location>
        <begin position="354"/>
        <end position="374"/>
    </location>
</feature>
<keyword evidence="1" id="KW-0472">Membrane</keyword>
<reference evidence="2 3" key="2">
    <citation type="submission" date="2024-02" db="EMBL/GenBank/DDBJ databases">
        <title>The Genome Sequence of Enterococcus sp. DIV0159.</title>
        <authorList>
            <person name="Earl A."/>
            <person name="Manson A."/>
            <person name="Gilmore M."/>
            <person name="Sanders J."/>
            <person name="Shea T."/>
            <person name="Howe W."/>
            <person name="Livny J."/>
            <person name="Cuomo C."/>
            <person name="Neafsey D."/>
            <person name="Birren B."/>
        </authorList>
    </citation>
    <scope>NUCLEOTIDE SEQUENCE [LARGE SCALE GENOMIC DNA]</scope>
    <source>
        <strain evidence="2 3">665A</strain>
    </source>
</reference>
<accession>A0ABV0EQU1</accession>
<dbReference type="PANTHER" id="PTHR38454:SF1">
    <property type="entry name" value="INTEGRAL MEMBRANE PROTEIN"/>
    <property type="match status" value="1"/>
</dbReference>
<proteinExistence type="predicted"/>
<name>A0ABV0EQU1_9ENTE</name>
<feature type="transmembrane region" description="Helical" evidence="1">
    <location>
        <begin position="232"/>
        <end position="255"/>
    </location>
</feature>
<feature type="transmembrane region" description="Helical" evidence="1">
    <location>
        <begin position="184"/>
        <end position="211"/>
    </location>
</feature>
<dbReference type="Proteomes" id="UP000664357">
    <property type="component" value="Unassembled WGS sequence"/>
</dbReference>
<feature type="transmembrane region" description="Helical" evidence="1">
    <location>
        <begin position="451"/>
        <end position="468"/>
    </location>
</feature>
<reference evidence="2 3" key="1">
    <citation type="submission" date="2021-03" db="EMBL/GenBank/DDBJ databases">
        <authorList>
            <person name="Gilmore M.S."/>
            <person name="Schwartzman J."/>
            <person name="Van Tyne D."/>
            <person name="Martin M."/>
            <person name="Earl A.M."/>
            <person name="Manson A.L."/>
            <person name="Straub T."/>
            <person name="Salamzade R."/>
            <person name="Saavedra J."/>
            <person name="Lebreton F."/>
            <person name="Prichula J."/>
            <person name="Schaufler K."/>
            <person name="Gaca A."/>
            <person name="Sgardioli B."/>
            <person name="Wagenaar J."/>
            <person name="Strong T."/>
        </authorList>
    </citation>
    <scope>NUCLEOTIDE SEQUENCE [LARGE SCALE GENOMIC DNA]</scope>
    <source>
        <strain evidence="2 3">665A</strain>
    </source>
</reference>
<feature type="transmembrane region" description="Helical" evidence="1">
    <location>
        <begin position="297"/>
        <end position="314"/>
    </location>
</feature>
<dbReference type="EMBL" id="JAFREL020000001">
    <property type="protein sequence ID" value="MEO1769732.1"/>
    <property type="molecule type" value="Genomic_DNA"/>
</dbReference>
<dbReference type="PANTHER" id="PTHR38454">
    <property type="entry name" value="INTEGRAL MEMBRANE PROTEIN-RELATED"/>
    <property type="match status" value="1"/>
</dbReference>
<gene>
    <name evidence="2" type="ORF">JZO67_001683</name>
</gene>
<feature type="transmembrane region" description="Helical" evidence="1">
    <location>
        <begin position="101"/>
        <end position="121"/>
    </location>
</feature>